<reference evidence="1 2" key="1">
    <citation type="journal article" date="2015" name="Genome Biol. Evol.">
        <title>Comparative Genomics of a Bacterivorous Green Alga Reveals Evolutionary Causalities and Consequences of Phago-Mixotrophic Mode of Nutrition.</title>
        <authorList>
            <person name="Burns J.A."/>
            <person name="Paasch A."/>
            <person name="Narechania A."/>
            <person name="Kim E."/>
        </authorList>
    </citation>
    <scope>NUCLEOTIDE SEQUENCE [LARGE SCALE GENOMIC DNA]</scope>
    <source>
        <strain evidence="1 2">PLY_AMNH</strain>
    </source>
</reference>
<keyword evidence="2" id="KW-1185">Reference proteome</keyword>
<protein>
    <submittedName>
        <fullName evidence="1">Uncharacterized protein</fullName>
    </submittedName>
</protein>
<name>A0AAE0EN83_9CHLO</name>
<sequence length="173" mass="19007">MCRTSDLSASSEVCRALIPNTSQLDFPGRSAGFWVSAADAEPKAAAAPKAKAKAKKKKAPALPLPEQMEKEIIPELTKSLLAEEVEELELVFEDNQLRGSFTTGDMPVNFWAFFPDGTLLGQRGWSCSTFGCPPSTVEPFIVDEKRIDTNIVVFWVTKRLMAQKSNLPNSEKA</sequence>
<dbReference type="Proteomes" id="UP001190700">
    <property type="component" value="Unassembled WGS sequence"/>
</dbReference>
<evidence type="ECO:0000313" key="2">
    <source>
        <dbReference type="Proteomes" id="UP001190700"/>
    </source>
</evidence>
<dbReference type="InterPro" id="IPR021374">
    <property type="entry name" value="DUF2996"/>
</dbReference>
<dbReference type="Pfam" id="PF11210">
    <property type="entry name" value="DUF2996"/>
    <property type="match status" value="1"/>
</dbReference>
<dbReference type="PANTHER" id="PTHR36341">
    <property type="entry name" value="DUF2996 FAMILY PROTEIN"/>
    <property type="match status" value="1"/>
</dbReference>
<proteinExistence type="predicted"/>
<dbReference type="EMBL" id="LGRX02035550">
    <property type="protein sequence ID" value="KAK3234174.1"/>
    <property type="molecule type" value="Genomic_DNA"/>
</dbReference>
<gene>
    <name evidence="1" type="ORF">CYMTET_55565</name>
</gene>
<organism evidence="1 2">
    <name type="scientific">Cymbomonas tetramitiformis</name>
    <dbReference type="NCBI Taxonomy" id="36881"/>
    <lineage>
        <taxon>Eukaryota</taxon>
        <taxon>Viridiplantae</taxon>
        <taxon>Chlorophyta</taxon>
        <taxon>Pyramimonadophyceae</taxon>
        <taxon>Pyramimonadales</taxon>
        <taxon>Pyramimonadaceae</taxon>
        <taxon>Cymbomonas</taxon>
    </lineage>
</organism>
<comment type="caution">
    <text evidence="1">The sequence shown here is derived from an EMBL/GenBank/DDBJ whole genome shotgun (WGS) entry which is preliminary data.</text>
</comment>
<dbReference type="PANTHER" id="PTHR36341:SF3">
    <property type="entry name" value="DUF2996 FAMILY PROTEIN"/>
    <property type="match status" value="1"/>
</dbReference>
<dbReference type="AlphaFoldDB" id="A0AAE0EN83"/>
<accession>A0AAE0EN83</accession>
<evidence type="ECO:0000313" key="1">
    <source>
        <dbReference type="EMBL" id="KAK3234174.1"/>
    </source>
</evidence>